<evidence type="ECO:0000313" key="3">
    <source>
        <dbReference type="Proteomes" id="UP000054477"/>
    </source>
</evidence>
<organism evidence="2 3">
    <name type="scientific">Laccaria amethystina LaAM-08-1</name>
    <dbReference type="NCBI Taxonomy" id="1095629"/>
    <lineage>
        <taxon>Eukaryota</taxon>
        <taxon>Fungi</taxon>
        <taxon>Dikarya</taxon>
        <taxon>Basidiomycota</taxon>
        <taxon>Agaricomycotina</taxon>
        <taxon>Agaricomycetes</taxon>
        <taxon>Agaricomycetidae</taxon>
        <taxon>Agaricales</taxon>
        <taxon>Agaricineae</taxon>
        <taxon>Hydnangiaceae</taxon>
        <taxon>Laccaria</taxon>
    </lineage>
</organism>
<keyword evidence="1" id="KW-1133">Transmembrane helix</keyword>
<gene>
    <name evidence="2" type="ORF">K443DRAFT_131070</name>
</gene>
<dbReference type="HOGENOM" id="CLU_028537_0_0_1"/>
<dbReference type="Proteomes" id="UP000054477">
    <property type="component" value="Unassembled WGS sequence"/>
</dbReference>
<feature type="transmembrane region" description="Helical" evidence="1">
    <location>
        <begin position="25"/>
        <end position="47"/>
    </location>
</feature>
<evidence type="ECO:0000313" key="2">
    <source>
        <dbReference type="EMBL" id="KIK03985.1"/>
    </source>
</evidence>
<keyword evidence="3" id="KW-1185">Reference proteome</keyword>
<keyword evidence="1" id="KW-0472">Membrane</keyword>
<dbReference type="EMBL" id="KN838574">
    <property type="protein sequence ID" value="KIK03985.1"/>
    <property type="molecule type" value="Genomic_DNA"/>
</dbReference>
<sequence>MIPTALQGFFTTSVLSVRENAVKNVIFRAATLLLQLFIVNTFAFIAARSNAYTSYLMFAENFIQKFFYVTSRNFNRHALLLLAFAALGALSGLYDTLLWALDSPGYVVRSKTTNAASLSQDIVINPAYITYISNPTGNVNDIDTEGSIAANLFRSGLNFTLPGVNEPGMREIVPSSQSINNTGPRIWLDEDGLSVSVDQAVMITPDALCPIQTLTNTTQGWKCQFNNTDALQLAQINTGNPEIFWDDQRSEYLLPNRVDNPWHSLGSGGDTAVMKQVFTVTKDRRRHTFIETAFKASMLSLYPAQINDSEITDLIHRTWSSDPTQPITPDIQALADYVIDAQANQSTASFGVFVQEPYASLSSTIELLNVINPADAVINSADATPLYNLFRITSTNITLIRSETLPQAPTPLYCKYDTVFSTNLATGGQLYGNTCYEPLNQTKPSFVSQLDASAVVILNNLLGDGTLDSSAVAFNQTGWDWFMSKSNYIDDLLTSRGLIAGGDRAAVQVAVQHNEAAISYLQLLLTLLPALLFLIATVVIFFSGPMSYYQSSFLAAVCTTTHMTPGECQKVRYLRDPPEITLQRRGTHVLLGTPGEGTLANVGGNQNVQAYGVTEPLMNKDGL</sequence>
<keyword evidence="1" id="KW-0812">Transmembrane</keyword>
<name>A0A0C9WWH0_9AGAR</name>
<feature type="transmembrane region" description="Helical" evidence="1">
    <location>
        <begin position="78"/>
        <end position="101"/>
    </location>
</feature>
<reference evidence="2 3" key="1">
    <citation type="submission" date="2014-04" db="EMBL/GenBank/DDBJ databases">
        <authorList>
            <consortium name="DOE Joint Genome Institute"/>
            <person name="Kuo A."/>
            <person name="Kohler A."/>
            <person name="Nagy L.G."/>
            <person name="Floudas D."/>
            <person name="Copeland A."/>
            <person name="Barry K.W."/>
            <person name="Cichocki N."/>
            <person name="Veneault-Fourrey C."/>
            <person name="LaButti K."/>
            <person name="Lindquist E.A."/>
            <person name="Lipzen A."/>
            <person name="Lundell T."/>
            <person name="Morin E."/>
            <person name="Murat C."/>
            <person name="Sun H."/>
            <person name="Tunlid A."/>
            <person name="Henrissat B."/>
            <person name="Grigoriev I.V."/>
            <person name="Hibbett D.S."/>
            <person name="Martin F."/>
            <person name="Nordberg H.P."/>
            <person name="Cantor M.N."/>
            <person name="Hua S.X."/>
        </authorList>
    </citation>
    <scope>NUCLEOTIDE SEQUENCE [LARGE SCALE GENOMIC DNA]</scope>
    <source>
        <strain evidence="2 3">LaAM-08-1</strain>
    </source>
</reference>
<accession>A0A0C9WWH0</accession>
<feature type="transmembrane region" description="Helical" evidence="1">
    <location>
        <begin position="520"/>
        <end position="542"/>
    </location>
</feature>
<dbReference type="OrthoDB" id="5348845at2759"/>
<evidence type="ECO:0000256" key="1">
    <source>
        <dbReference type="SAM" id="Phobius"/>
    </source>
</evidence>
<protein>
    <submittedName>
        <fullName evidence="2">Uncharacterized protein</fullName>
    </submittedName>
</protein>
<reference evidence="3" key="2">
    <citation type="submission" date="2015-01" db="EMBL/GenBank/DDBJ databases">
        <title>Evolutionary Origins and Diversification of the Mycorrhizal Mutualists.</title>
        <authorList>
            <consortium name="DOE Joint Genome Institute"/>
            <consortium name="Mycorrhizal Genomics Consortium"/>
            <person name="Kohler A."/>
            <person name="Kuo A."/>
            <person name="Nagy L.G."/>
            <person name="Floudas D."/>
            <person name="Copeland A."/>
            <person name="Barry K.W."/>
            <person name="Cichocki N."/>
            <person name="Veneault-Fourrey C."/>
            <person name="LaButti K."/>
            <person name="Lindquist E.A."/>
            <person name="Lipzen A."/>
            <person name="Lundell T."/>
            <person name="Morin E."/>
            <person name="Murat C."/>
            <person name="Riley R."/>
            <person name="Ohm R."/>
            <person name="Sun H."/>
            <person name="Tunlid A."/>
            <person name="Henrissat B."/>
            <person name="Grigoriev I.V."/>
            <person name="Hibbett D.S."/>
            <person name="Martin F."/>
        </authorList>
    </citation>
    <scope>NUCLEOTIDE SEQUENCE [LARGE SCALE GENOMIC DNA]</scope>
    <source>
        <strain evidence="3">LaAM-08-1</strain>
    </source>
</reference>
<proteinExistence type="predicted"/>
<dbReference type="AlphaFoldDB" id="A0A0C9WWH0"/>